<feature type="coiled-coil region" evidence="3">
    <location>
        <begin position="7"/>
        <end position="34"/>
    </location>
</feature>
<dbReference type="SUPFAM" id="SSF82607">
    <property type="entry name" value="YbaB-like"/>
    <property type="match status" value="1"/>
</dbReference>
<protein>
    <recommendedName>
        <fullName evidence="2">Nucleoid-associated protein ENO34_01660</fullName>
    </recommendedName>
</protein>
<dbReference type="Gene3D" id="3.30.1310.10">
    <property type="entry name" value="Nucleoid-associated protein YbaB-like domain"/>
    <property type="match status" value="1"/>
</dbReference>
<comment type="subunit">
    <text evidence="2">Homodimer.</text>
</comment>
<dbReference type="HAMAP" id="MF_00274">
    <property type="entry name" value="DNA_YbaB_EbfC"/>
    <property type="match status" value="1"/>
</dbReference>
<dbReference type="GO" id="GO:0043590">
    <property type="term" value="C:bacterial nucleoid"/>
    <property type="evidence" value="ECO:0007669"/>
    <property type="project" value="UniProtKB-UniRule"/>
</dbReference>
<comment type="caution">
    <text evidence="4">The sequence shown here is derived from an EMBL/GenBank/DDBJ whole genome shotgun (WGS) entry which is preliminary data.</text>
</comment>
<evidence type="ECO:0000313" key="4">
    <source>
        <dbReference type="EMBL" id="HEV09088.1"/>
    </source>
</evidence>
<dbReference type="PANTHER" id="PTHR33449">
    <property type="entry name" value="NUCLEOID-ASSOCIATED PROTEIN YBAB"/>
    <property type="match status" value="1"/>
</dbReference>
<sequence>MFNFGNLAELMKQFQTIRENVDKAKEELKRENIVVEVGGGMVKVTANGMGEILDIEIDKSLLKEEEYQVLKELIVSAVNETFERSKEVMTQKISEATGLPANMSKFGGLF</sequence>
<evidence type="ECO:0000256" key="3">
    <source>
        <dbReference type="SAM" id="Coils"/>
    </source>
</evidence>
<keyword evidence="3" id="KW-0175">Coiled coil</keyword>
<dbReference type="AlphaFoldDB" id="A0A831YD58"/>
<dbReference type="InterPro" id="IPR036894">
    <property type="entry name" value="YbaB-like_sf"/>
</dbReference>
<name>A0A831YD58_9AQUI</name>
<evidence type="ECO:0000256" key="1">
    <source>
        <dbReference type="ARBA" id="ARBA00023125"/>
    </source>
</evidence>
<comment type="subcellular location">
    <subcellularLocation>
        <location evidence="2">Cytoplasm</location>
        <location evidence="2">Nucleoid</location>
    </subcellularLocation>
</comment>
<dbReference type="PANTHER" id="PTHR33449:SF1">
    <property type="entry name" value="NUCLEOID-ASSOCIATED PROTEIN YBAB"/>
    <property type="match status" value="1"/>
</dbReference>
<dbReference type="NCBIfam" id="TIGR00103">
    <property type="entry name" value="DNA_YbaB_EbfC"/>
    <property type="match status" value="1"/>
</dbReference>
<dbReference type="Proteomes" id="UP000885621">
    <property type="component" value="Unassembled WGS sequence"/>
</dbReference>
<keyword evidence="1 2" id="KW-0238">DNA-binding</keyword>
<dbReference type="GO" id="GO:0005829">
    <property type="term" value="C:cytosol"/>
    <property type="evidence" value="ECO:0007669"/>
    <property type="project" value="TreeGrafter"/>
</dbReference>
<comment type="function">
    <text evidence="2">Binds to DNA and alters its conformation. May be involved in regulation of gene expression, nucleoid organization and DNA protection.</text>
</comment>
<dbReference type="GO" id="GO:0003677">
    <property type="term" value="F:DNA binding"/>
    <property type="evidence" value="ECO:0007669"/>
    <property type="project" value="UniProtKB-UniRule"/>
</dbReference>
<dbReference type="Pfam" id="PF02575">
    <property type="entry name" value="YbaB_DNA_bd"/>
    <property type="match status" value="1"/>
</dbReference>
<dbReference type="InterPro" id="IPR004401">
    <property type="entry name" value="YbaB/EbfC"/>
</dbReference>
<dbReference type="PIRSF" id="PIRSF004555">
    <property type="entry name" value="UCP004555"/>
    <property type="match status" value="1"/>
</dbReference>
<dbReference type="EMBL" id="DSFC01000093">
    <property type="protein sequence ID" value="HEV09088.1"/>
    <property type="molecule type" value="Genomic_DNA"/>
</dbReference>
<gene>
    <name evidence="4" type="ORF">ENO34_01660</name>
</gene>
<reference evidence="4" key="1">
    <citation type="journal article" date="2020" name="mSystems">
        <title>Genome- and Community-Level Interaction Insights into Carbon Utilization and Element Cycling Functions of Hydrothermarchaeota in Hydrothermal Sediment.</title>
        <authorList>
            <person name="Zhou Z."/>
            <person name="Liu Y."/>
            <person name="Xu W."/>
            <person name="Pan J."/>
            <person name="Luo Z.H."/>
            <person name="Li M."/>
        </authorList>
    </citation>
    <scope>NUCLEOTIDE SEQUENCE [LARGE SCALE GENOMIC DNA]</scope>
    <source>
        <strain evidence="4">SpSt-1257</strain>
    </source>
</reference>
<proteinExistence type="inferred from homology"/>
<evidence type="ECO:0000256" key="2">
    <source>
        <dbReference type="HAMAP-Rule" id="MF_00274"/>
    </source>
</evidence>
<comment type="similarity">
    <text evidence="2">Belongs to the YbaB/EbfC family.</text>
</comment>
<keyword evidence="2" id="KW-0963">Cytoplasm</keyword>
<organism evidence="4">
    <name type="scientific">Sulfurihydrogenibium azorense</name>
    <dbReference type="NCBI Taxonomy" id="309806"/>
    <lineage>
        <taxon>Bacteria</taxon>
        <taxon>Pseudomonadati</taxon>
        <taxon>Aquificota</taxon>
        <taxon>Aquificia</taxon>
        <taxon>Aquificales</taxon>
        <taxon>Hydrogenothermaceae</taxon>
        <taxon>Sulfurihydrogenibium</taxon>
    </lineage>
</organism>
<accession>A0A831YD58</accession>